<dbReference type="RefSeq" id="WP_345275495.1">
    <property type="nucleotide sequence ID" value="NZ_BAABJW010000001.1"/>
</dbReference>
<keyword evidence="2" id="KW-1185">Reference proteome</keyword>
<reference evidence="2" key="1">
    <citation type="journal article" date="2019" name="Int. J. Syst. Evol. Microbiol.">
        <title>The Global Catalogue of Microorganisms (GCM) 10K type strain sequencing project: providing services to taxonomists for standard genome sequencing and annotation.</title>
        <authorList>
            <consortium name="The Broad Institute Genomics Platform"/>
            <consortium name="The Broad Institute Genome Sequencing Center for Infectious Disease"/>
            <person name="Wu L."/>
            <person name="Ma J."/>
        </authorList>
    </citation>
    <scope>NUCLEOTIDE SEQUENCE [LARGE SCALE GENOMIC DNA]</scope>
    <source>
        <strain evidence="2">JCM 18325</strain>
    </source>
</reference>
<organism evidence="1 2">
    <name type="scientific">Litoribaculum gwangyangense</name>
    <dbReference type="NCBI Taxonomy" id="1130722"/>
    <lineage>
        <taxon>Bacteria</taxon>
        <taxon>Pseudomonadati</taxon>
        <taxon>Bacteroidota</taxon>
        <taxon>Flavobacteriia</taxon>
        <taxon>Flavobacteriales</taxon>
        <taxon>Flavobacteriaceae</taxon>
        <taxon>Litoribaculum</taxon>
    </lineage>
</organism>
<protein>
    <submittedName>
        <fullName evidence="1">Uncharacterized protein</fullName>
    </submittedName>
</protein>
<evidence type="ECO:0000313" key="1">
    <source>
        <dbReference type="EMBL" id="GAA4803040.1"/>
    </source>
</evidence>
<accession>A0ABP9C045</accession>
<comment type="caution">
    <text evidence="1">The sequence shown here is derived from an EMBL/GenBank/DDBJ whole genome shotgun (WGS) entry which is preliminary data.</text>
</comment>
<gene>
    <name evidence="1" type="ORF">GCM10023330_06490</name>
</gene>
<dbReference type="Proteomes" id="UP001501433">
    <property type="component" value="Unassembled WGS sequence"/>
</dbReference>
<evidence type="ECO:0000313" key="2">
    <source>
        <dbReference type="Proteomes" id="UP001501433"/>
    </source>
</evidence>
<name>A0ABP9C045_9FLAO</name>
<sequence>MEDDKIDKTISYYIVKMNGIVNFINSSNNLTVEQIIQSGKELSILEYKLTALEVAKEN</sequence>
<proteinExistence type="predicted"/>
<dbReference type="EMBL" id="BAABJW010000001">
    <property type="protein sequence ID" value="GAA4803040.1"/>
    <property type="molecule type" value="Genomic_DNA"/>
</dbReference>